<keyword evidence="4" id="KW-1185">Reference proteome</keyword>
<evidence type="ECO:0000313" key="3">
    <source>
        <dbReference type="EMBL" id="CAH1425131.1"/>
    </source>
</evidence>
<protein>
    <submittedName>
        <fullName evidence="3">Uncharacterized protein</fullName>
    </submittedName>
</protein>
<dbReference type="Proteomes" id="UP001157418">
    <property type="component" value="Unassembled WGS sequence"/>
</dbReference>
<name>A0AAU9MHQ6_9ASTR</name>
<accession>A0AAU9MHQ6</accession>
<keyword evidence="1" id="KW-0175">Coiled coil</keyword>
<reference evidence="3 4" key="1">
    <citation type="submission" date="2022-01" db="EMBL/GenBank/DDBJ databases">
        <authorList>
            <person name="Xiong W."/>
            <person name="Schranz E."/>
        </authorList>
    </citation>
    <scope>NUCLEOTIDE SEQUENCE [LARGE SCALE GENOMIC DNA]</scope>
</reference>
<feature type="transmembrane region" description="Helical" evidence="2">
    <location>
        <begin position="41"/>
        <end position="63"/>
    </location>
</feature>
<dbReference type="EMBL" id="CAKMRJ010002204">
    <property type="protein sequence ID" value="CAH1425131.1"/>
    <property type="molecule type" value="Genomic_DNA"/>
</dbReference>
<proteinExistence type="predicted"/>
<keyword evidence="2" id="KW-1133">Transmembrane helix</keyword>
<evidence type="ECO:0000256" key="1">
    <source>
        <dbReference type="SAM" id="Coils"/>
    </source>
</evidence>
<gene>
    <name evidence="3" type="ORF">LVIROSA_LOCUS12289</name>
</gene>
<evidence type="ECO:0000313" key="4">
    <source>
        <dbReference type="Proteomes" id="UP001157418"/>
    </source>
</evidence>
<keyword evidence="2" id="KW-0472">Membrane</keyword>
<comment type="caution">
    <text evidence="3">The sequence shown here is derived from an EMBL/GenBank/DDBJ whole genome shotgun (WGS) entry which is preliminary data.</text>
</comment>
<sequence length="80" mass="9511">MWVDQQNNQLEEEENATMEQERRLMSCETKQEFLRLCTLVILQHLLLHNFTLLATSFAFLFVIHQLVPIIHYQFNSTGLC</sequence>
<dbReference type="AlphaFoldDB" id="A0AAU9MHQ6"/>
<evidence type="ECO:0000256" key="2">
    <source>
        <dbReference type="SAM" id="Phobius"/>
    </source>
</evidence>
<organism evidence="3 4">
    <name type="scientific">Lactuca virosa</name>
    <dbReference type="NCBI Taxonomy" id="75947"/>
    <lineage>
        <taxon>Eukaryota</taxon>
        <taxon>Viridiplantae</taxon>
        <taxon>Streptophyta</taxon>
        <taxon>Embryophyta</taxon>
        <taxon>Tracheophyta</taxon>
        <taxon>Spermatophyta</taxon>
        <taxon>Magnoliopsida</taxon>
        <taxon>eudicotyledons</taxon>
        <taxon>Gunneridae</taxon>
        <taxon>Pentapetalae</taxon>
        <taxon>asterids</taxon>
        <taxon>campanulids</taxon>
        <taxon>Asterales</taxon>
        <taxon>Asteraceae</taxon>
        <taxon>Cichorioideae</taxon>
        <taxon>Cichorieae</taxon>
        <taxon>Lactucinae</taxon>
        <taxon>Lactuca</taxon>
    </lineage>
</organism>
<keyword evidence="2" id="KW-0812">Transmembrane</keyword>
<feature type="coiled-coil region" evidence="1">
    <location>
        <begin position="3"/>
        <end position="30"/>
    </location>
</feature>